<keyword evidence="4" id="KW-0456">Lyase</keyword>
<dbReference type="SUPFAM" id="SSF51569">
    <property type="entry name" value="Aldolase"/>
    <property type="match status" value="1"/>
</dbReference>
<dbReference type="AlphaFoldDB" id="A0A6J6DAG6"/>
<dbReference type="Pfam" id="PF01081">
    <property type="entry name" value="Aldolase"/>
    <property type="match status" value="1"/>
</dbReference>
<reference evidence="6" key="1">
    <citation type="submission" date="2020-05" db="EMBL/GenBank/DDBJ databases">
        <authorList>
            <person name="Chiriac C."/>
            <person name="Salcher M."/>
            <person name="Ghai R."/>
            <person name="Kavagutti S V."/>
        </authorList>
    </citation>
    <scope>NUCLEOTIDE SEQUENCE</scope>
</reference>
<protein>
    <submittedName>
        <fullName evidence="6">Unannotated protein</fullName>
    </submittedName>
</protein>
<proteinExistence type="inferred from homology"/>
<dbReference type="Gene3D" id="3.20.20.70">
    <property type="entry name" value="Aldolase class I"/>
    <property type="match status" value="1"/>
</dbReference>
<dbReference type="CDD" id="cd00452">
    <property type="entry name" value="KDPG_aldolase"/>
    <property type="match status" value="1"/>
</dbReference>
<evidence type="ECO:0000256" key="2">
    <source>
        <dbReference type="ARBA" id="ARBA00006906"/>
    </source>
</evidence>
<name>A0A6J6DAG6_9ZZZZ</name>
<comment type="subunit">
    <text evidence="3">Homotrimer.</text>
</comment>
<evidence type="ECO:0000256" key="4">
    <source>
        <dbReference type="ARBA" id="ARBA00023239"/>
    </source>
</evidence>
<evidence type="ECO:0000313" key="6">
    <source>
        <dbReference type="EMBL" id="CAB4558598.1"/>
    </source>
</evidence>
<dbReference type="GO" id="GO:0016829">
    <property type="term" value="F:lyase activity"/>
    <property type="evidence" value="ECO:0007669"/>
    <property type="project" value="UniProtKB-KW"/>
</dbReference>
<gene>
    <name evidence="6" type="ORF">UFOPK1591_00569</name>
</gene>
<dbReference type="EMBL" id="CAEZTD010000031">
    <property type="protein sequence ID" value="CAB4558598.1"/>
    <property type="molecule type" value="Genomic_DNA"/>
</dbReference>
<sequence>MSERIPLPQIIAQSRLVAVLRAPSVADLPSIVSVLIENGMTVIELTLTTPDAIRALSELRAVWGDRATIGMGTITTPGQARESVAEGAQFLVTPITVPEVAHIATEAGVPILMGAFTPTEVATAWDHGATAVKIFPASQVGPSYLRELRGPFPDIVTMPSGGATIDDIPGWLSAGAAAVSLGGSLIGSAFSGDVAGLAERVRRAVDAVAKAKP</sequence>
<comment type="pathway">
    <text evidence="1">Carbohydrate acid metabolism.</text>
</comment>
<dbReference type="PANTHER" id="PTHR30246:SF1">
    <property type="entry name" value="2-DEHYDRO-3-DEOXY-6-PHOSPHOGALACTONATE ALDOLASE-RELATED"/>
    <property type="match status" value="1"/>
</dbReference>
<dbReference type="InterPro" id="IPR013785">
    <property type="entry name" value="Aldolase_TIM"/>
</dbReference>
<evidence type="ECO:0000256" key="5">
    <source>
        <dbReference type="ARBA" id="ARBA00023277"/>
    </source>
</evidence>
<dbReference type="InterPro" id="IPR000887">
    <property type="entry name" value="Aldlse_KDPG_KHG"/>
</dbReference>
<dbReference type="NCBIfam" id="TIGR01182">
    <property type="entry name" value="eda"/>
    <property type="match status" value="1"/>
</dbReference>
<evidence type="ECO:0000256" key="3">
    <source>
        <dbReference type="ARBA" id="ARBA00011233"/>
    </source>
</evidence>
<organism evidence="6">
    <name type="scientific">freshwater metagenome</name>
    <dbReference type="NCBI Taxonomy" id="449393"/>
    <lineage>
        <taxon>unclassified sequences</taxon>
        <taxon>metagenomes</taxon>
        <taxon>ecological metagenomes</taxon>
    </lineage>
</organism>
<accession>A0A6J6DAG6</accession>
<evidence type="ECO:0000256" key="1">
    <source>
        <dbReference type="ARBA" id="ARBA00004761"/>
    </source>
</evidence>
<dbReference type="PANTHER" id="PTHR30246">
    <property type="entry name" value="2-KETO-3-DEOXY-6-PHOSPHOGLUCONATE ALDOLASE"/>
    <property type="match status" value="1"/>
</dbReference>
<comment type="similarity">
    <text evidence="2">Belongs to the KHG/KDPG aldolase family.</text>
</comment>
<keyword evidence="5" id="KW-0119">Carbohydrate metabolism</keyword>